<evidence type="ECO:0000256" key="1">
    <source>
        <dbReference type="SAM" id="MobiDB-lite"/>
    </source>
</evidence>
<dbReference type="AlphaFoldDB" id="A0AAQ1JUF4"/>
<accession>A0AAQ1JUF4</accession>
<keyword evidence="2" id="KW-0472">Membrane</keyword>
<proteinExistence type="predicted"/>
<dbReference type="Pfam" id="PF07811">
    <property type="entry name" value="TadE"/>
    <property type="match status" value="1"/>
</dbReference>
<feature type="region of interest" description="Disordered" evidence="1">
    <location>
        <begin position="1"/>
        <end position="39"/>
    </location>
</feature>
<feature type="domain" description="TadE-like" evidence="3">
    <location>
        <begin position="43"/>
        <end position="85"/>
    </location>
</feature>
<keyword evidence="2" id="KW-0812">Transmembrane</keyword>
<dbReference type="EMBL" id="FNZM01000007">
    <property type="protein sequence ID" value="SEJ71747.1"/>
    <property type="molecule type" value="Genomic_DNA"/>
</dbReference>
<feature type="transmembrane region" description="Helical" evidence="2">
    <location>
        <begin position="45"/>
        <end position="71"/>
    </location>
</feature>
<reference evidence="4 5" key="1">
    <citation type="submission" date="2016-10" db="EMBL/GenBank/DDBJ databases">
        <authorList>
            <person name="Varghese N."/>
            <person name="Submissions S."/>
        </authorList>
    </citation>
    <scope>NUCLEOTIDE SEQUENCE [LARGE SCALE GENOMIC DNA]</scope>
    <source>
        <strain evidence="4 5">LMG 22274</strain>
    </source>
</reference>
<dbReference type="InterPro" id="IPR012495">
    <property type="entry name" value="TadE-like_dom"/>
</dbReference>
<evidence type="ECO:0000259" key="3">
    <source>
        <dbReference type="Pfam" id="PF07811"/>
    </source>
</evidence>
<keyword evidence="2" id="KW-1133">Transmembrane helix</keyword>
<evidence type="ECO:0000256" key="2">
    <source>
        <dbReference type="SAM" id="Phobius"/>
    </source>
</evidence>
<evidence type="ECO:0000313" key="4">
    <source>
        <dbReference type="EMBL" id="SEJ71747.1"/>
    </source>
</evidence>
<dbReference type="RefSeq" id="WP_343665638.1">
    <property type="nucleotide sequence ID" value="NZ_CP191365.1"/>
</dbReference>
<dbReference type="Proteomes" id="UP000183529">
    <property type="component" value="Unassembled WGS sequence"/>
</dbReference>
<comment type="caution">
    <text evidence="4">The sequence shown here is derived from an EMBL/GenBank/DDBJ whole genome shotgun (WGS) entry which is preliminary data.</text>
</comment>
<name>A0AAQ1JUF4_9BURK</name>
<protein>
    <submittedName>
        <fullName evidence="4">Flp pilus assembly protein TadG</fullName>
    </submittedName>
</protein>
<gene>
    <name evidence="4" type="ORF">SAMN05216550_107337</name>
</gene>
<organism evidence="4 5">
    <name type="scientific">Paraburkholderia tropica</name>
    <dbReference type="NCBI Taxonomy" id="92647"/>
    <lineage>
        <taxon>Bacteria</taxon>
        <taxon>Pseudomonadati</taxon>
        <taxon>Pseudomonadota</taxon>
        <taxon>Betaproteobacteria</taxon>
        <taxon>Burkholderiales</taxon>
        <taxon>Burkholderiaceae</taxon>
        <taxon>Paraburkholderia</taxon>
    </lineage>
</organism>
<sequence length="191" mass="19934">MHKPMSAAAFSKVADRRGNSVNGARNRARPGERISRGRRRQRGSAIVEFALVLPLLLTLLFGIVELGFVLYDKTVITSASRAAVRQGVAFGETSTGTPYYMSATSVGQIATGGLSTMLINFSSTNQPSVTLTSCTASNSCTTGAGCSAGNSLTVTVSYTFQGLLLGAALSPFPAAFNNILTLTSSTMMSCE</sequence>
<evidence type="ECO:0000313" key="5">
    <source>
        <dbReference type="Proteomes" id="UP000183529"/>
    </source>
</evidence>